<dbReference type="EMBL" id="CABIJS010000022">
    <property type="protein sequence ID" value="VUZ39854.1"/>
    <property type="molecule type" value="Genomic_DNA"/>
</dbReference>
<gene>
    <name evidence="2" type="ORF">WMSIL1_LOCUS1059</name>
</gene>
<dbReference type="AlphaFoldDB" id="A0A564XZV4"/>
<organism evidence="2 3">
    <name type="scientific">Hymenolepis diminuta</name>
    <name type="common">Rat tapeworm</name>
    <dbReference type="NCBI Taxonomy" id="6216"/>
    <lineage>
        <taxon>Eukaryota</taxon>
        <taxon>Metazoa</taxon>
        <taxon>Spiralia</taxon>
        <taxon>Lophotrochozoa</taxon>
        <taxon>Platyhelminthes</taxon>
        <taxon>Cestoda</taxon>
        <taxon>Eucestoda</taxon>
        <taxon>Cyclophyllidea</taxon>
        <taxon>Hymenolepididae</taxon>
        <taxon>Hymenolepis</taxon>
    </lineage>
</organism>
<evidence type="ECO:0000313" key="2">
    <source>
        <dbReference type="EMBL" id="VUZ39854.1"/>
    </source>
</evidence>
<dbReference type="Proteomes" id="UP000321570">
    <property type="component" value="Unassembled WGS sequence"/>
</dbReference>
<feature type="region of interest" description="Disordered" evidence="1">
    <location>
        <begin position="1"/>
        <end position="42"/>
    </location>
</feature>
<proteinExistence type="predicted"/>
<evidence type="ECO:0000256" key="1">
    <source>
        <dbReference type="SAM" id="MobiDB-lite"/>
    </source>
</evidence>
<evidence type="ECO:0000313" key="3">
    <source>
        <dbReference type="Proteomes" id="UP000321570"/>
    </source>
</evidence>
<protein>
    <submittedName>
        <fullName evidence="2">Uncharacterized protein</fullName>
    </submittedName>
</protein>
<keyword evidence="3" id="KW-1185">Reference proteome</keyword>
<feature type="compositionally biased region" description="Polar residues" evidence="1">
    <location>
        <begin position="1"/>
        <end position="16"/>
    </location>
</feature>
<reference evidence="2 3" key="1">
    <citation type="submission" date="2019-07" db="EMBL/GenBank/DDBJ databases">
        <authorList>
            <person name="Jastrzebski P J."/>
            <person name="Paukszto L."/>
            <person name="Jastrzebski P J."/>
        </authorList>
    </citation>
    <scope>NUCLEOTIDE SEQUENCE [LARGE SCALE GENOMIC DNA]</scope>
    <source>
        <strain evidence="2 3">WMS-il1</strain>
    </source>
</reference>
<sequence length="157" mass="17871">MVRRGQSVQGSASCNSEKQKIPNAKRSRGELDPEAGPQTATVHPERTRYWASIDRVDSLPIRRISEAVTFKILILWRISLSSRQPYRRCHCQNCNDNGHKVGFCQEFFPTIQLGRIRIIRECSPTTACGSPDVVQRREGNDQDIIPYVCRLLTDLAM</sequence>
<accession>A0A564XZV4</accession>
<name>A0A564XZV4_HYMDI</name>